<sequence>MLLPTPCHVDHPSARPACDLNPTPGRTGQTAPVRTHPTGPGRPRLAPRTPLPSALPFFPRETPRLHTYDAPPLPAPATRHRRAPISGVDTAASGDPPPALLGPPPEPLRPPRRASWAPPGSPAPNPNPSSRRGAVQVRPLLHRALRPASLCPPRPLRVAIEVRRVPRGGVGGRSEWPLRGDCAGGC</sequence>
<evidence type="ECO:0000313" key="2">
    <source>
        <dbReference type="EMBL" id="PUZ56127.1"/>
    </source>
</evidence>
<dbReference type="Proteomes" id="UP000244336">
    <property type="component" value="Chromosome 5"/>
</dbReference>
<protein>
    <submittedName>
        <fullName evidence="2">Uncharacterized protein</fullName>
    </submittedName>
</protein>
<dbReference type="EMBL" id="CM009753">
    <property type="protein sequence ID" value="PUZ56127.1"/>
    <property type="molecule type" value="Genomic_DNA"/>
</dbReference>
<keyword evidence="3" id="KW-1185">Reference proteome</keyword>
<gene>
    <name evidence="2" type="ORF">GQ55_5G271100</name>
</gene>
<evidence type="ECO:0000256" key="1">
    <source>
        <dbReference type="SAM" id="MobiDB-lite"/>
    </source>
</evidence>
<dbReference type="Gramene" id="PUZ56127">
    <property type="protein sequence ID" value="PUZ56127"/>
    <property type="gene ID" value="GQ55_5G271100"/>
</dbReference>
<name>A0A2T7DKP2_9POAL</name>
<proteinExistence type="predicted"/>
<accession>A0A2T7DKP2</accession>
<dbReference type="AlphaFoldDB" id="A0A2T7DKP2"/>
<feature type="region of interest" description="Disordered" evidence="1">
    <location>
        <begin position="1"/>
        <end position="134"/>
    </location>
</feature>
<evidence type="ECO:0000313" key="3">
    <source>
        <dbReference type="Proteomes" id="UP000244336"/>
    </source>
</evidence>
<feature type="compositionally biased region" description="Pro residues" evidence="1">
    <location>
        <begin position="95"/>
        <end position="108"/>
    </location>
</feature>
<organism evidence="2 3">
    <name type="scientific">Panicum hallii var. hallii</name>
    <dbReference type="NCBI Taxonomy" id="1504633"/>
    <lineage>
        <taxon>Eukaryota</taxon>
        <taxon>Viridiplantae</taxon>
        <taxon>Streptophyta</taxon>
        <taxon>Embryophyta</taxon>
        <taxon>Tracheophyta</taxon>
        <taxon>Spermatophyta</taxon>
        <taxon>Magnoliopsida</taxon>
        <taxon>Liliopsida</taxon>
        <taxon>Poales</taxon>
        <taxon>Poaceae</taxon>
        <taxon>PACMAD clade</taxon>
        <taxon>Panicoideae</taxon>
        <taxon>Panicodae</taxon>
        <taxon>Paniceae</taxon>
        <taxon>Panicinae</taxon>
        <taxon>Panicum</taxon>
        <taxon>Panicum sect. Panicum</taxon>
    </lineage>
</organism>
<reference evidence="2 3" key="1">
    <citation type="submission" date="2018-04" db="EMBL/GenBank/DDBJ databases">
        <title>WGS assembly of Panicum hallii var. hallii HAL2.</title>
        <authorList>
            <person name="Lovell J."/>
            <person name="Jenkins J."/>
            <person name="Lowry D."/>
            <person name="Mamidi S."/>
            <person name="Sreedasyam A."/>
            <person name="Weng X."/>
            <person name="Barry K."/>
            <person name="Bonette J."/>
            <person name="Campitelli B."/>
            <person name="Daum C."/>
            <person name="Gordon S."/>
            <person name="Gould B."/>
            <person name="Lipzen A."/>
            <person name="MacQueen A."/>
            <person name="Palacio-Mejia J."/>
            <person name="Plott C."/>
            <person name="Shakirov E."/>
            <person name="Shu S."/>
            <person name="Yoshinaga Y."/>
            <person name="Zane M."/>
            <person name="Rokhsar D."/>
            <person name="Grimwood J."/>
            <person name="Schmutz J."/>
            <person name="Juenger T."/>
        </authorList>
    </citation>
    <scope>NUCLEOTIDE SEQUENCE [LARGE SCALE GENOMIC DNA]</scope>
    <source>
        <strain evidence="3">cv. HAL2</strain>
    </source>
</reference>